<evidence type="ECO:0000256" key="1">
    <source>
        <dbReference type="SAM" id="SignalP"/>
    </source>
</evidence>
<name>A0ABW4GI47_9ACTN</name>
<feature type="signal peptide" evidence="1">
    <location>
        <begin position="1"/>
        <end position="28"/>
    </location>
</feature>
<protein>
    <submittedName>
        <fullName evidence="2">Uncharacterized protein</fullName>
    </submittedName>
</protein>
<gene>
    <name evidence="2" type="ORF">ACFSJ0_33595</name>
</gene>
<dbReference type="EMBL" id="JBHUCM010000031">
    <property type="protein sequence ID" value="MFD1542026.1"/>
    <property type="molecule type" value="Genomic_DNA"/>
</dbReference>
<dbReference type="RefSeq" id="WP_219535356.1">
    <property type="nucleotide sequence ID" value="NZ_JAHKRM010000026.1"/>
</dbReference>
<sequence length="115" mass="12286">MNVKKLVPALVTATAAAALLSTPSAATAEVTAVHKKSAKCSSPHGSKINISWGDGNVSTTVYFNNHCNQKRAINLQFVQENGKIFDKCITVNPKTKGKKKIGYGMPNKVTLPRSC</sequence>
<evidence type="ECO:0000313" key="3">
    <source>
        <dbReference type="Proteomes" id="UP001597097"/>
    </source>
</evidence>
<proteinExistence type="predicted"/>
<accession>A0ABW4GI47</accession>
<dbReference type="Proteomes" id="UP001597097">
    <property type="component" value="Unassembled WGS sequence"/>
</dbReference>
<feature type="chain" id="PRO_5045890336" evidence="1">
    <location>
        <begin position="29"/>
        <end position="115"/>
    </location>
</feature>
<organism evidence="2 3">
    <name type="scientific">Nonomuraea guangzhouensis</name>
    <dbReference type="NCBI Taxonomy" id="1291555"/>
    <lineage>
        <taxon>Bacteria</taxon>
        <taxon>Bacillati</taxon>
        <taxon>Actinomycetota</taxon>
        <taxon>Actinomycetes</taxon>
        <taxon>Streptosporangiales</taxon>
        <taxon>Streptosporangiaceae</taxon>
        <taxon>Nonomuraea</taxon>
    </lineage>
</organism>
<keyword evidence="1" id="KW-0732">Signal</keyword>
<evidence type="ECO:0000313" key="2">
    <source>
        <dbReference type="EMBL" id="MFD1542026.1"/>
    </source>
</evidence>
<keyword evidence="3" id="KW-1185">Reference proteome</keyword>
<comment type="caution">
    <text evidence="2">The sequence shown here is derived from an EMBL/GenBank/DDBJ whole genome shotgun (WGS) entry which is preliminary data.</text>
</comment>
<reference evidence="3" key="1">
    <citation type="journal article" date="2019" name="Int. J. Syst. Evol. Microbiol.">
        <title>The Global Catalogue of Microorganisms (GCM) 10K type strain sequencing project: providing services to taxonomists for standard genome sequencing and annotation.</title>
        <authorList>
            <consortium name="The Broad Institute Genomics Platform"/>
            <consortium name="The Broad Institute Genome Sequencing Center for Infectious Disease"/>
            <person name="Wu L."/>
            <person name="Ma J."/>
        </authorList>
    </citation>
    <scope>NUCLEOTIDE SEQUENCE [LARGE SCALE GENOMIC DNA]</scope>
    <source>
        <strain evidence="3">CGMCC 1.15399</strain>
    </source>
</reference>